<dbReference type="RefSeq" id="WP_015335294.1">
    <property type="nucleotide sequence ID" value="NC_020055.1"/>
</dbReference>
<evidence type="ECO:0000313" key="3">
    <source>
        <dbReference type="Proteomes" id="UP000010808"/>
    </source>
</evidence>
<sequence>MILDILLAAGIMVLALFINKMIVNWHDETIKAFRLDEDHLRSRLASAVNEQKMALMNLRDVKAQVVNYESMIEDELLEFKDD</sequence>
<keyword evidence="1" id="KW-0812">Transmembrane</keyword>
<keyword evidence="1" id="KW-0472">Membrane</keyword>
<protein>
    <submittedName>
        <fullName evidence="2">Uncharacterized protein</fullName>
    </submittedName>
</protein>
<dbReference type="KEGG" id="dhy:DESAM_20399"/>
<dbReference type="EMBL" id="FO203522">
    <property type="protein sequence ID" value="CCO22686.1"/>
    <property type="molecule type" value="Genomic_DNA"/>
</dbReference>
<dbReference type="AlphaFoldDB" id="L0RAT7"/>
<dbReference type="Proteomes" id="UP000010808">
    <property type="component" value="Chromosome"/>
</dbReference>
<evidence type="ECO:0000256" key="1">
    <source>
        <dbReference type="SAM" id="Phobius"/>
    </source>
</evidence>
<proteinExistence type="predicted"/>
<feature type="transmembrane region" description="Helical" evidence="1">
    <location>
        <begin position="6"/>
        <end position="25"/>
    </location>
</feature>
<evidence type="ECO:0000313" key="2">
    <source>
        <dbReference type="EMBL" id="CCO22686.1"/>
    </source>
</evidence>
<keyword evidence="3" id="KW-1185">Reference proteome</keyword>
<dbReference type="OrthoDB" id="5459181at2"/>
<keyword evidence="1" id="KW-1133">Transmembrane helix</keyword>
<dbReference type="STRING" id="1121451.DESAM_20399"/>
<dbReference type="PATRIC" id="fig|1121451.3.peg.666"/>
<accession>L0RAT7</accession>
<reference evidence="2 3" key="1">
    <citation type="submission" date="2012-10" db="EMBL/GenBank/DDBJ databases">
        <authorList>
            <person name="Genoscope - CEA"/>
        </authorList>
    </citation>
    <scope>NUCLEOTIDE SEQUENCE [LARGE SCALE GENOMIC DNA]</scope>
    <source>
        <strain evidence="3">AM13 / DSM 14728</strain>
    </source>
</reference>
<dbReference type="eggNOG" id="ENOG5032ENH">
    <property type="taxonomic scope" value="Bacteria"/>
</dbReference>
<dbReference type="HOGENOM" id="CLU_2552707_0_0_7"/>
<name>L0RAT7_9BACT</name>
<gene>
    <name evidence="2" type="ORF">DESAM_20399</name>
</gene>
<organism evidence="2 3">
    <name type="scientific">Maridesulfovibrio hydrothermalis AM13 = DSM 14728</name>
    <dbReference type="NCBI Taxonomy" id="1121451"/>
    <lineage>
        <taxon>Bacteria</taxon>
        <taxon>Pseudomonadati</taxon>
        <taxon>Thermodesulfobacteriota</taxon>
        <taxon>Desulfovibrionia</taxon>
        <taxon>Desulfovibrionales</taxon>
        <taxon>Desulfovibrionaceae</taxon>
        <taxon>Maridesulfovibrio</taxon>
    </lineage>
</organism>